<keyword evidence="3 8" id="KW-0812">Transmembrane</keyword>
<dbReference type="Proteomes" id="UP000595140">
    <property type="component" value="Unassembled WGS sequence"/>
</dbReference>
<dbReference type="OrthoDB" id="630188at2759"/>
<protein>
    <submittedName>
        <fullName evidence="11">Uncharacterized protein</fullName>
    </submittedName>
</protein>
<feature type="region of interest" description="Disordered" evidence="7">
    <location>
        <begin position="71"/>
        <end position="166"/>
    </location>
</feature>
<evidence type="ECO:0000256" key="3">
    <source>
        <dbReference type="ARBA" id="ARBA00022692"/>
    </source>
</evidence>
<keyword evidence="12" id="KW-1185">Reference proteome</keyword>
<evidence type="ECO:0000256" key="4">
    <source>
        <dbReference type="ARBA" id="ARBA00022968"/>
    </source>
</evidence>
<dbReference type="AlphaFoldDB" id="A0A484KWR7"/>
<dbReference type="GO" id="GO:0005794">
    <property type="term" value="C:Golgi apparatus"/>
    <property type="evidence" value="ECO:0007669"/>
    <property type="project" value="TreeGrafter"/>
</dbReference>
<dbReference type="PANTHER" id="PTHR32285">
    <property type="entry name" value="PROTEIN TRICHOME BIREFRINGENCE-LIKE 9-RELATED"/>
    <property type="match status" value="1"/>
</dbReference>
<reference evidence="11 12" key="1">
    <citation type="submission" date="2018-04" db="EMBL/GenBank/DDBJ databases">
        <authorList>
            <person name="Vogel A."/>
        </authorList>
    </citation>
    <scope>NUCLEOTIDE SEQUENCE [LARGE SCALE GENOMIC DNA]</scope>
</reference>
<dbReference type="InterPro" id="IPR029962">
    <property type="entry name" value="TBL"/>
</dbReference>
<feature type="transmembrane region" description="Helical" evidence="8">
    <location>
        <begin position="18"/>
        <end position="37"/>
    </location>
</feature>
<evidence type="ECO:0000256" key="7">
    <source>
        <dbReference type="SAM" id="MobiDB-lite"/>
    </source>
</evidence>
<evidence type="ECO:0000256" key="2">
    <source>
        <dbReference type="ARBA" id="ARBA00007727"/>
    </source>
</evidence>
<evidence type="ECO:0000313" key="11">
    <source>
        <dbReference type="EMBL" id="VFQ68494.1"/>
    </source>
</evidence>
<proteinExistence type="inferred from homology"/>
<dbReference type="GO" id="GO:0016020">
    <property type="term" value="C:membrane"/>
    <property type="evidence" value="ECO:0007669"/>
    <property type="project" value="UniProtKB-SubCell"/>
</dbReference>
<keyword evidence="4" id="KW-0735">Signal-anchor</keyword>
<dbReference type="GO" id="GO:0016413">
    <property type="term" value="F:O-acetyltransferase activity"/>
    <property type="evidence" value="ECO:0007669"/>
    <property type="project" value="InterPro"/>
</dbReference>
<comment type="subcellular location">
    <subcellularLocation>
        <location evidence="1">Membrane</location>
        <topology evidence="1">Single-pass membrane protein</topology>
    </subcellularLocation>
</comment>
<keyword evidence="5 8" id="KW-1133">Transmembrane helix</keyword>
<comment type="similarity">
    <text evidence="2">Belongs to the PC-esterase family. TBL subfamily.</text>
</comment>
<dbReference type="InterPro" id="IPR025846">
    <property type="entry name" value="TBL_N"/>
</dbReference>
<dbReference type="Pfam" id="PF14416">
    <property type="entry name" value="PMR5N"/>
    <property type="match status" value="1"/>
</dbReference>
<feature type="domain" description="Trichome birefringence-like C-terminal" evidence="9">
    <location>
        <begin position="422"/>
        <end position="491"/>
    </location>
</feature>
<name>A0A484KWR7_9ASTE</name>
<evidence type="ECO:0000259" key="10">
    <source>
        <dbReference type="Pfam" id="PF14416"/>
    </source>
</evidence>
<dbReference type="Pfam" id="PF13839">
    <property type="entry name" value="PC-Esterase"/>
    <property type="match status" value="2"/>
</dbReference>
<evidence type="ECO:0000256" key="8">
    <source>
        <dbReference type="SAM" id="Phobius"/>
    </source>
</evidence>
<sequence length="497" mass="56298">MKLPAGKPQTRRKSVPKIILPFVPIALLFTVISIVRYSHRDISGDTNSPSSFVLSSYDNYVASDVVTKHAEEEHAGELPGGRPYDRSSESQSSPPPSETTATTVEIDKNGRGEDEGTTNNNNGPYNGANQSSTRRRSKKRPRRRQRRRRETTLAAKRTEAKGEEDDDVRVLAAEVAGGGGCDLSAGEWVGDREGPYYTNVTCEWAIQEHQNCMKFGRPDTGYLKWRWKPDGCELPVFDPDRFLKMVRGKSLAFVGDSVARNHMQSLLCLLSSVARPMDVSTTEDENFKRWEYGEYDFNVTIFWSPYLVRTQRTDPNDVTRPFNLFLDEFDQSWTTQIGRFDYAVISAGHWFSRPTFFYLNGSLVGCQYCPAPNATRLPSTFSYRHAFRTAFRAITGTEGFRGVAFLRTFAPSHFENGRIQLEELRSAQRVGRGKGMRLRLFDTTLPMLLRPDGHPGKFGRPASINVSNVPSDCVHWCLPGPIDSWNDFLYELIRREV</sequence>
<dbReference type="EMBL" id="OOIL02000693">
    <property type="protein sequence ID" value="VFQ68494.1"/>
    <property type="molecule type" value="Genomic_DNA"/>
</dbReference>
<gene>
    <name evidence="11" type="ORF">CCAM_LOCUS10270</name>
</gene>
<feature type="compositionally biased region" description="Basic and acidic residues" evidence="7">
    <location>
        <begin position="105"/>
        <end position="114"/>
    </location>
</feature>
<organism evidence="11 12">
    <name type="scientific">Cuscuta campestris</name>
    <dbReference type="NCBI Taxonomy" id="132261"/>
    <lineage>
        <taxon>Eukaryota</taxon>
        <taxon>Viridiplantae</taxon>
        <taxon>Streptophyta</taxon>
        <taxon>Embryophyta</taxon>
        <taxon>Tracheophyta</taxon>
        <taxon>Spermatophyta</taxon>
        <taxon>Magnoliopsida</taxon>
        <taxon>eudicotyledons</taxon>
        <taxon>Gunneridae</taxon>
        <taxon>Pentapetalae</taxon>
        <taxon>asterids</taxon>
        <taxon>lamiids</taxon>
        <taxon>Solanales</taxon>
        <taxon>Convolvulaceae</taxon>
        <taxon>Cuscuteae</taxon>
        <taxon>Cuscuta</taxon>
        <taxon>Cuscuta subgen. Grammica</taxon>
        <taxon>Cuscuta sect. Cleistogrammica</taxon>
    </lineage>
</organism>
<evidence type="ECO:0000256" key="1">
    <source>
        <dbReference type="ARBA" id="ARBA00004167"/>
    </source>
</evidence>
<feature type="domain" description="Trichome birefringence-like C-terminal" evidence="9">
    <location>
        <begin position="234"/>
        <end position="419"/>
    </location>
</feature>
<evidence type="ECO:0000256" key="5">
    <source>
        <dbReference type="ARBA" id="ARBA00022989"/>
    </source>
</evidence>
<feature type="domain" description="Trichome birefringence-like N-terminal" evidence="10">
    <location>
        <begin position="180"/>
        <end position="233"/>
    </location>
</feature>
<keyword evidence="6 8" id="KW-0472">Membrane</keyword>
<dbReference type="PANTHER" id="PTHR32285:SF247">
    <property type="entry name" value="PROTEIN TRICHOME BIREFRINGENCE-LIKE 19"/>
    <property type="match status" value="1"/>
</dbReference>
<evidence type="ECO:0000313" key="12">
    <source>
        <dbReference type="Proteomes" id="UP000595140"/>
    </source>
</evidence>
<feature type="compositionally biased region" description="Low complexity" evidence="7">
    <location>
        <begin position="117"/>
        <end position="129"/>
    </location>
</feature>
<accession>A0A484KWR7</accession>
<feature type="compositionally biased region" description="Basic residues" evidence="7">
    <location>
        <begin position="133"/>
        <end position="149"/>
    </location>
</feature>
<dbReference type="InterPro" id="IPR026057">
    <property type="entry name" value="TBL_C"/>
</dbReference>
<evidence type="ECO:0000259" key="9">
    <source>
        <dbReference type="Pfam" id="PF13839"/>
    </source>
</evidence>
<evidence type="ECO:0000256" key="6">
    <source>
        <dbReference type="ARBA" id="ARBA00023136"/>
    </source>
</evidence>